<evidence type="ECO:0000256" key="1">
    <source>
        <dbReference type="ARBA" id="ARBA00022649"/>
    </source>
</evidence>
<protein>
    <submittedName>
        <fullName evidence="2">Plasmid stabilization system</fullName>
    </submittedName>
</protein>
<proteinExistence type="predicted"/>
<evidence type="ECO:0000313" key="2">
    <source>
        <dbReference type="EMBL" id="ADY58228.1"/>
    </source>
</evidence>
<dbReference type="EMBL" id="CP002546">
    <property type="protein sequence ID" value="ADY58228.1"/>
    <property type="molecule type" value="Genomic_DNA"/>
</dbReference>
<gene>
    <name evidence="2" type="ordered locus">Plabr_0601</name>
</gene>
<organism evidence="2 3">
    <name type="scientific">Rubinisphaera brasiliensis (strain ATCC 49424 / DSM 5305 / JCM 21570 / IAM 15109 / NBRC 103401 / IFAM 1448)</name>
    <name type="common">Planctomyces brasiliensis</name>
    <dbReference type="NCBI Taxonomy" id="756272"/>
    <lineage>
        <taxon>Bacteria</taxon>
        <taxon>Pseudomonadati</taxon>
        <taxon>Planctomycetota</taxon>
        <taxon>Planctomycetia</taxon>
        <taxon>Planctomycetales</taxon>
        <taxon>Planctomycetaceae</taxon>
        <taxon>Rubinisphaera</taxon>
    </lineage>
</organism>
<dbReference type="Gene3D" id="3.30.2310.20">
    <property type="entry name" value="RelE-like"/>
    <property type="match status" value="1"/>
</dbReference>
<dbReference type="eggNOG" id="COG3668">
    <property type="taxonomic scope" value="Bacteria"/>
</dbReference>
<dbReference type="Proteomes" id="UP000006860">
    <property type="component" value="Chromosome"/>
</dbReference>
<dbReference type="Pfam" id="PF05016">
    <property type="entry name" value="ParE_toxin"/>
    <property type="match status" value="1"/>
</dbReference>
<evidence type="ECO:0000313" key="3">
    <source>
        <dbReference type="Proteomes" id="UP000006860"/>
    </source>
</evidence>
<keyword evidence="1" id="KW-1277">Toxin-antitoxin system</keyword>
<sequence>MQIEFHPEASRELESSAAWYAEHSRMAALRFVSAIDLALESITRDPDRFAPCGERHRSCSVSRFPFQVIFRCDGDTLFVLAIAHSKRRPGYWKHRPERK</sequence>
<keyword evidence="3" id="KW-1185">Reference proteome</keyword>
<accession>F0SF73</accession>
<dbReference type="HOGENOM" id="CLU_147162_7_0_0"/>
<dbReference type="OrthoDB" id="278204at2"/>
<dbReference type="KEGG" id="pbs:Plabr_0601"/>
<dbReference type="RefSeq" id="WP_013626971.1">
    <property type="nucleotide sequence ID" value="NC_015174.1"/>
</dbReference>
<dbReference type="InterPro" id="IPR035093">
    <property type="entry name" value="RelE/ParE_toxin_dom_sf"/>
</dbReference>
<name>F0SF73_RUBBR</name>
<dbReference type="STRING" id="756272.Plabr_0601"/>
<dbReference type="AlphaFoldDB" id="F0SF73"/>
<dbReference type="InterPro" id="IPR007712">
    <property type="entry name" value="RelE/ParE_toxin"/>
</dbReference>
<reference evidence="3" key="1">
    <citation type="submission" date="2011-02" db="EMBL/GenBank/DDBJ databases">
        <title>The complete genome of Planctomyces brasiliensis DSM 5305.</title>
        <authorList>
            <person name="Lucas S."/>
            <person name="Copeland A."/>
            <person name="Lapidus A."/>
            <person name="Bruce D."/>
            <person name="Goodwin L."/>
            <person name="Pitluck S."/>
            <person name="Kyrpides N."/>
            <person name="Mavromatis K."/>
            <person name="Pagani I."/>
            <person name="Ivanova N."/>
            <person name="Ovchinnikova G."/>
            <person name="Lu M."/>
            <person name="Detter J.C."/>
            <person name="Han C."/>
            <person name="Land M."/>
            <person name="Hauser L."/>
            <person name="Markowitz V."/>
            <person name="Cheng J.-F."/>
            <person name="Hugenholtz P."/>
            <person name="Woyke T."/>
            <person name="Wu D."/>
            <person name="Tindall B."/>
            <person name="Pomrenke H.G."/>
            <person name="Brambilla E."/>
            <person name="Klenk H.-P."/>
            <person name="Eisen J.A."/>
        </authorList>
    </citation>
    <scope>NUCLEOTIDE SEQUENCE [LARGE SCALE GENOMIC DNA]</scope>
    <source>
        <strain evidence="3">ATCC 49424 / DSM 5305 / JCM 21570 / NBRC 103401 / IFAM 1448</strain>
    </source>
</reference>